<dbReference type="PANTHER" id="PTHR13696:SF96">
    <property type="entry name" value="COBQ_COBB_MIND_PARA NUCLEOTIDE BINDING DOMAIN-CONTAINING PROTEIN"/>
    <property type="match status" value="1"/>
</dbReference>
<evidence type="ECO:0000259" key="1">
    <source>
        <dbReference type="Pfam" id="PF01656"/>
    </source>
</evidence>
<feature type="domain" description="CobQ/CobB/MinD/ParA nucleotide binding" evidence="1">
    <location>
        <begin position="4"/>
        <end position="174"/>
    </location>
</feature>
<dbReference type="Proteomes" id="UP000219374">
    <property type="component" value="Unassembled WGS sequence"/>
</dbReference>
<dbReference type="RefSeq" id="WP_097122632.1">
    <property type="nucleotide sequence ID" value="NZ_OCND01000007.1"/>
</dbReference>
<dbReference type="Gene3D" id="3.40.50.300">
    <property type="entry name" value="P-loop containing nucleotide triphosphate hydrolases"/>
    <property type="match status" value="1"/>
</dbReference>
<dbReference type="Pfam" id="PF01656">
    <property type="entry name" value="CbiA"/>
    <property type="match status" value="1"/>
</dbReference>
<evidence type="ECO:0000313" key="3">
    <source>
        <dbReference type="Proteomes" id="UP000219374"/>
    </source>
</evidence>
<protein>
    <submittedName>
        <fullName evidence="2">Chromosome partitioning protein</fullName>
    </submittedName>
</protein>
<keyword evidence="3" id="KW-1185">Reference proteome</keyword>
<evidence type="ECO:0000313" key="2">
    <source>
        <dbReference type="EMBL" id="SOD55371.1"/>
    </source>
</evidence>
<organism evidence="2 3">
    <name type="scientific">Pseudoxanthomonas wuyuanensis</name>
    <dbReference type="NCBI Taxonomy" id="1073196"/>
    <lineage>
        <taxon>Bacteria</taxon>
        <taxon>Pseudomonadati</taxon>
        <taxon>Pseudomonadota</taxon>
        <taxon>Gammaproteobacteria</taxon>
        <taxon>Lysobacterales</taxon>
        <taxon>Lysobacteraceae</taxon>
        <taxon>Pseudoxanthomonas</taxon>
    </lineage>
</organism>
<proteinExistence type="predicted"/>
<accession>A0A286D9P0</accession>
<dbReference type="InterPro" id="IPR050678">
    <property type="entry name" value="DNA_Partitioning_ATPase"/>
</dbReference>
<reference evidence="2 3" key="1">
    <citation type="submission" date="2017-09" db="EMBL/GenBank/DDBJ databases">
        <authorList>
            <person name="Ehlers B."/>
            <person name="Leendertz F.H."/>
        </authorList>
    </citation>
    <scope>NUCLEOTIDE SEQUENCE [LARGE SCALE GENOMIC DNA]</scope>
    <source>
        <strain evidence="2 3">CGMCC 1.10978</strain>
    </source>
</reference>
<name>A0A286D9P0_9GAMM</name>
<dbReference type="SUPFAM" id="SSF52540">
    <property type="entry name" value="P-loop containing nucleoside triphosphate hydrolases"/>
    <property type="match status" value="1"/>
</dbReference>
<dbReference type="EMBL" id="OCND01000007">
    <property type="protein sequence ID" value="SOD55371.1"/>
    <property type="molecule type" value="Genomic_DNA"/>
</dbReference>
<dbReference type="InterPro" id="IPR002586">
    <property type="entry name" value="CobQ/CobB/MinD/ParA_Nub-bd_dom"/>
</dbReference>
<dbReference type="PANTHER" id="PTHR13696">
    <property type="entry name" value="P-LOOP CONTAINING NUCLEOSIDE TRIPHOSPHATE HYDROLASE"/>
    <property type="match status" value="1"/>
</dbReference>
<dbReference type="AlphaFoldDB" id="A0A286D9P0"/>
<gene>
    <name evidence="2" type="ORF">SAMN06296416_10749</name>
</gene>
<dbReference type="OrthoDB" id="69313at2"/>
<dbReference type="PIRSF" id="PIRSF009320">
    <property type="entry name" value="Nuc_binding_HP_1000"/>
    <property type="match status" value="1"/>
</dbReference>
<dbReference type="InterPro" id="IPR027417">
    <property type="entry name" value="P-loop_NTPase"/>
</dbReference>
<dbReference type="CDD" id="cd02042">
    <property type="entry name" value="ParAB_family"/>
    <property type="match status" value="1"/>
</dbReference>
<sequence>MKTILVASSKGGAGKSTIATNLAANFALEGKRTVLVDADPQGSSTRWAERRAELESAVLPIDASGKRAWLTRLPEDAERVIIDAAAGAMAEDLDSFIEHADAIVVPVLPSAMDIEATVGFLNTLAKVPRVHKRKLPVGLVINRSKPWTNASQQAAEMLKTWPYPVVAQLRDTQAYVVLAGLGRSLFDYKSAQVRDHQGDWDPLLKWIKKA</sequence>